<dbReference type="GeneID" id="77344548"/>
<dbReference type="SUPFAM" id="SSF88697">
    <property type="entry name" value="PUA domain-like"/>
    <property type="match status" value="1"/>
</dbReference>
<comment type="caution">
    <text evidence="3">The sequence shown here is derived from an EMBL/GenBank/DDBJ whole genome shotgun (WGS) entry which is preliminary data.</text>
</comment>
<dbReference type="Gene3D" id="2.30.130.30">
    <property type="entry name" value="Hypothetical protein"/>
    <property type="match status" value="1"/>
</dbReference>
<dbReference type="EMBL" id="VZPX01000005">
    <property type="protein sequence ID" value="KAB0482206.1"/>
    <property type="molecule type" value="Genomic_DNA"/>
</dbReference>
<dbReference type="CDD" id="cd06555">
    <property type="entry name" value="ASCH_PF0470_like"/>
    <property type="match status" value="1"/>
</dbReference>
<organism evidence="3 4">
    <name type="scientific">Vibrio chagasii</name>
    <dbReference type="NCBI Taxonomy" id="170679"/>
    <lineage>
        <taxon>Bacteria</taxon>
        <taxon>Pseudomonadati</taxon>
        <taxon>Pseudomonadota</taxon>
        <taxon>Gammaproteobacteria</taxon>
        <taxon>Vibrionales</taxon>
        <taxon>Vibrionaceae</taxon>
        <taxon>Vibrio</taxon>
    </lineage>
</organism>
<evidence type="ECO:0000259" key="1">
    <source>
        <dbReference type="SMART" id="SM01022"/>
    </source>
</evidence>
<sequence length="129" mass="14566">MNSYKLEIYQRPLDAIKSGAKRVEIRTNNSYEAIQYDQLTKGDHIAFQVISGPPFVGLDVIKPNALTVEVLDVRNYPDPRALLMTEGLGVLSNLSDSIDEGVELLYSFHEYKEMIPVHGIFAIEIRVIE</sequence>
<evidence type="ECO:0000313" key="5">
    <source>
        <dbReference type="Proteomes" id="UP000423756"/>
    </source>
</evidence>
<feature type="domain" description="ASCH" evidence="1">
    <location>
        <begin position="6"/>
        <end position="129"/>
    </location>
</feature>
<dbReference type="AlphaFoldDB" id="A0A2S7VPK5"/>
<reference evidence="2 5" key="2">
    <citation type="submission" date="2019-09" db="EMBL/GenBank/DDBJ databases">
        <title>Draft genome sequences of 48 bacterial type strains from the CCUG.</title>
        <authorList>
            <person name="Tunovic T."/>
            <person name="Pineiro-Iglesias B."/>
            <person name="Unosson C."/>
            <person name="Inganas E."/>
            <person name="Ohlen M."/>
            <person name="Cardew S."/>
            <person name="Jensie-Markopoulos S."/>
            <person name="Salva-Serra F."/>
            <person name="Jaen-Luchoro D."/>
            <person name="Karlsson R."/>
            <person name="Svensson-Stadler L."/>
            <person name="Chun J."/>
            <person name="Moore E."/>
        </authorList>
    </citation>
    <scope>NUCLEOTIDE SEQUENCE [LARGE SCALE GENOMIC DNA]</scope>
    <source>
        <strain evidence="2 5">CCUG 48643</strain>
    </source>
</reference>
<name>A0A2S7VPK5_9VIBR</name>
<dbReference type="Proteomes" id="UP000238707">
    <property type="component" value="Unassembled WGS sequence"/>
</dbReference>
<dbReference type="Proteomes" id="UP000423756">
    <property type="component" value="Unassembled WGS sequence"/>
</dbReference>
<dbReference type="InterPro" id="IPR007374">
    <property type="entry name" value="ASCH_domain"/>
</dbReference>
<protein>
    <recommendedName>
        <fullName evidence="1">ASCH domain-containing protein</fullName>
    </recommendedName>
</protein>
<reference evidence="3 4" key="1">
    <citation type="submission" date="2016-12" db="EMBL/GenBank/DDBJ databases">
        <title>Diversity of luminous bacteria.</title>
        <authorList>
            <person name="Yoshizawa S."/>
            <person name="Kogure K."/>
        </authorList>
    </citation>
    <scope>NUCLEOTIDE SEQUENCE [LARGE SCALE GENOMIC DNA]</scope>
    <source>
        <strain evidence="3 4">LC2-408</strain>
    </source>
</reference>
<dbReference type="EMBL" id="MSCI01000001">
    <property type="protein sequence ID" value="PQJ64039.1"/>
    <property type="molecule type" value="Genomic_DNA"/>
</dbReference>
<keyword evidence="4" id="KW-1185">Reference proteome</keyword>
<evidence type="ECO:0000313" key="3">
    <source>
        <dbReference type="EMBL" id="PQJ64039.1"/>
    </source>
</evidence>
<evidence type="ECO:0000313" key="4">
    <source>
        <dbReference type="Proteomes" id="UP000238707"/>
    </source>
</evidence>
<gene>
    <name evidence="3" type="ORF">BTO10_04395</name>
    <name evidence="2" type="ORF">F7Q91_04275</name>
</gene>
<dbReference type="InterPro" id="IPR015947">
    <property type="entry name" value="PUA-like_sf"/>
</dbReference>
<proteinExistence type="predicted"/>
<dbReference type="RefSeq" id="WP_008216358.1">
    <property type="nucleotide sequence ID" value="NZ_AP025466.1"/>
</dbReference>
<dbReference type="SMART" id="SM01022">
    <property type="entry name" value="ASCH"/>
    <property type="match status" value="1"/>
</dbReference>
<evidence type="ECO:0000313" key="2">
    <source>
        <dbReference type="EMBL" id="KAB0482206.1"/>
    </source>
</evidence>
<accession>A0A2S7VPK5</accession>